<reference evidence="2" key="1">
    <citation type="journal article" date="2017" name="Genome Biol.">
        <title>Comparative genomics reveals high biological diversity and specific adaptations in the industrially and medically important fungal genus Aspergillus.</title>
        <authorList>
            <person name="de Vries R.P."/>
            <person name="Riley R."/>
            <person name="Wiebenga A."/>
            <person name="Aguilar-Osorio G."/>
            <person name="Amillis S."/>
            <person name="Uchima C.A."/>
            <person name="Anderluh G."/>
            <person name="Asadollahi M."/>
            <person name="Askin M."/>
            <person name="Barry K."/>
            <person name="Battaglia E."/>
            <person name="Bayram O."/>
            <person name="Benocci T."/>
            <person name="Braus-Stromeyer S.A."/>
            <person name="Caldana C."/>
            <person name="Canovas D."/>
            <person name="Cerqueira G.C."/>
            <person name="Chen F."/>
            <person name="Chen W."/>
            <person name="Choi C."/>
            <person name="Clum A."/>
            <person name="Dos Santos R.A."/>
            <person name="Damasio A.R."/>
            <person name="Diallinas G."/>
            <person name="Emri T."/>
            <person name="Fekete E."/>
            <person name="Flipphi M."/>
            <person name="Freyberg S."/>
            <person name="Gallo A."/>
            <person name="Gournas C."/>
            <person name="Habgood R."/>
            <person name="Hainaut M."/>
            <person name="Harispe M.L."/>
            <person name="Henrissat B."/>
            <person name="Hilden K.S."/>
            <person name="Hope R."/>
            <person name="Hossain A."/>
            <person name="Karabika E."/>
            <person name="Karaffa L."/>
            <person name="Karanyi Z."/>
            <person name="Krasevec N."/>
            <person name="Kuo A."/>
            <person name="Kusch H."/>
            <person name="LaButti K."/>
            <person name="Lagendijk E.L."/>
            <person name="Lapidus A."/>
            <person name="Levasseur A."/>
            <person name="Lindquist E."/>
            <person name="Lipzen A."/>
            <person name="Logrieco A.F."/>
            <person name="MacCabe A."/>
            <person name="Maekelae M.R."/>
            <person name="Malavazi I."/>
            <person name="Melin P."/>
            <person name="Meyer V."/>
            <person name="Mielnichuk N."/>
            <person name="Miskei M."/>
            <person name="Molnar A.P."/>
            <person name="Mule G."/>
            <person name="Ngan C.Y."/>
            <person name="Orejas M."/>
            <person name="Orosz E."/>
            <person name="Ouedraogo J.P."/>
            <person name="Overkamp K.M."/>
            <person name="Park H.-S."/>
            <person name="Perrone G."/>
            <person name="Piumi F."/>
            <person name="Punt P.J."/>
            <person name="Ram A.F."/>
            <person name="Ramon A."/>
            <person name="Rauscher S."/>
            <person name="Record E."/>
            <person name="Riano-Pachon D.M."/>
            <person name="Robert V."/>
            <person name="Roehrig J."/>
            <person name="Ruller R."/>
            <person name="Salamov A."/>
            <person name="Salih N.S."/>
            <person name="Samson R.A."/>
            <person name="Sandor E."/>
            <person name="Sanguinetti M."/>
            <person name="Schuetze T."/>
            <person name="Sepcic K."/>
            <person name="Shelest E."/>
            <person name="Sherlock G."/>
            <person name="Sophianopoulou V."/>
            <person name="Squina F.M."/>
            <person name="Sun H."/>
            <person name="Susca A."/>
            <person name="Todd R.B."/>
            <person name="Tsang A."/>
            <person name="Unkles S.E."/>
            <person name="van de Wiele N."/>
            <person name="van Rossen-Uffink D."/>
            <person name="Oliveira J.V."/>
            <person name="Vesth T.C."/>
            <person name="Visser J."/>
            <person name="Yu J.-H."/>
            <person name="Zhou M."/>
            <person name="Andersen M.R."/>
            <person name="Archer D.B."/>
            <person name="Baker S.E."/>
            <person name="Benoit I."/>
            <person name="Brakhage A.A."/>
            <person name="Braus G.H."/>
            <person name="Fischer R."/>
            <person name="Frisvad J.C."/>
            <person name="Goldman G.H."/>
            <person name="Houbraken J."/>
            <person name="Oakley B."/>
            <person name="Pocsi I."/>
            <person name="Scazzocchio C."/>
            <person name="Seiboth B."/>
            <person name="vanKuyk P.A."/>
            <person name="Wortman J."/>
            <person name="Dyer P.S."/>
            <person name="Grigoriev I.V."/>
        </authorList>
    </citation>
    <scope>NUCLEOTIDE SEQUENCE [LARGE SCALE GENOMIC DNA]</scope>
    <source>
        <strain evidence="2">DTO 134E9</strain>
    </source>
</reference>
<sequence length="298" mass="34285">MELTDPHQGSSHDSKRAQNQRQSFYLVICGATSYTDGVMFSDFIGYCMALLEHGVEGDFLSCFPLEQHFTWLQNENNPPVDEIRFGRLEDEDKAVYTYSRDSYVNGQYWWIQVPPSELMGQVQSWIQEKQQQAEAGDTVNLLRECPANDKVEYCIRDRHISNSAFCDLLSGFKDEVQVNAITGMTTFAASATGSDVVDRHLFLSNCWSRSNSRGFPRRHIRWRTHDYEPMSKAHIMMNLATDRYVEQAGTSDSVDGMAAVEELILRDKVDILYDPRVCARRRWMELPTQDPEICSHLK</sequence>
<dbReference type="OrthoDB" id="5280830at2759"/>
<dbReference type="RefSeq" id="XP_040689766.1">
    <property type="nucleotide sequence ID" value="XM_040830987.1"/>
</dbReference>
<dbReference type="VEuPathDB" id="FungiDB:ASPWEDRAFT_172877"/>
<dbReference type="GeneID" id="63746835"/>
<gene>
    <name evidence="1" type="ORF">ASPWEDRAFT_172877</name>
</gene>
<dbReference type="Proteomes" id="UP000184383">
    <property type="component" value="Unassembled WGS sequence"/>
</dbReference>
<accession>A0A1L9RMB0</accession>
<proteinExistence type="predicted"/>
<dbReference type="EMBL" id="KV878212">
    <property type="protein sequence ID" value="OJJ36090.1"/>
    <property type="molecule type" value="Genomic_DNA"/>
</dbReference>
<protein>
    <submittedName>
        <fullName evidence="1">Uncharacterized protein</fullName>
    </submittedName>
</protein>
<keyword evidence="2" id="KW-1185">Reference proteome</keyword>
<dbReference type="AlphaFoldDB" id="A0A1L9RMB0"/>
<evidence type="ECO:0000313" key="2">
    <source>
        <dbReference type="Proteomes" id="UP000184383"/>
    </source>
</evidence>
<name>A0A1L9RMB0_ASPWE</name>
<organism evidence="1 2">
    <name type="scientific">Aspergillus wentii DTO 134E9</name>
    <dbReference type="NCBI Taxonomy" id="1073089"/>
    <lineage>
        <taxon>Eukaryota</taxon>
        <taxon>Fungi</taxon>
        <taxon>Dikarya</taxon>
        <taxon>Ascomycota</taxon>
        <taxon>Pezizomycotina</taxon>
        <taxon>Eurotiomycetes</taxon>
        <taxon>Eurotiomycetidae</taxon>
        <taxon>Eurotiales</taxon>
        <taxon>Aspergillaceae</taxon>
        <taxon>Aspergillus</taxon>
        <taxon>Aspergillus subgen. Cremei</taxon>
    </lineage>
</organism>
<evidence type="ECO:0000313" key="1">
    <source>
        <dbReference type="EMBL" id="OJJ36090.1"/>
    </source>
</evidence>